<evidence type="ECO:0000256" key="9">
    <source>
        <dbReference type="RuleBase" id="RU000320"/>
    </source>
</evidence>
<gene>
    <name evidence="17" type="ORF">H9624_07380</name>
</gene>
<feature type="transmembrane region" description="Helical" evidence="11">
    <location>
        <begin position="614"/>
        <end position="633"/>
    </location>
</feature>
<accession>A0ABR8Z1D4</accession>
<dbReference type="PRINTS" id="PR01434">
    <property type="entry name" value="NADHDHGNASE5"/>
</dbReference>
<evidence type="ECO:0000256" key="7">
    <source>
        <dbReference type="ARBA" id="ARBA00023065"/>
    </source>
</evidence>
<dbReference type="InterPro" id="IPR046806">
    <property type="entry name" value="MrpA_C/MbhE"/>
</dbReference>
<evidence type="ECO:0000256" key="4">
    <source>
        <dbReference type="ARBA" id="ARBA00022475"/>
    </source>
</evidence>
<evidence type="ECO:0000259" key="14">
    <source>
        <dbReference type="Pfam" id="PF04039"/>
    </source>
</evidence>
<feature type="transmembrane region" description="Helical" evidence="11">
    <location>
        <begin position="924"/>
        <end position="948"/>
    </location>
</feature>
<feature type="transmembrane region" description="Helical" evidence="11">
    <location>
        <begin position="75"/>
        <end position="98"/>
    </location>
</feature>
<dbReference type="Proteomes" id="UP000661894">
    <property type="component" value="Unassembled WGS sequence"/>
</dbReference>
<evidence type="ECO:0000259" key="13">
    <source>
        <dbReference type="Pfam" id="PF00662"/>
    </source>
</evidence>
<feature type="transmembrane region" description="Helical" evidence="11">
    <location>
        <begin position="294"/>
        <end position="313"/>
    </location>
</feature>
<dbReference type="InterPro" id="IPR050616">
    <property type="entry name" value="CPA3_Na-H_Antiporter_A"/>
</dbReference>
<keyword evidence="6 11" id="KW-1133">Transmembrane helix</keyword>
<dbReference type="Pfam" id="PF13244">
    <property type="entry name" value="MbhD"/>
    <property type="match status" value="1"/>
</dbReference>
<feature type="transmembrane region" description="Helical" evidence="11">
    <location>
        <begin position="158"/>
        <end position="181"/>
    </location>
</feature>
<name>A0ABR8Z1D4_9MICO</name>
<evidence type="ECO:0000313" key="17">
    <source>
        <dbReference type="EMBL" id="MBD8062142.1"/>
    </source>
</evidence>
<feature type="transmembrane region" description="Helical" evidence="11">
    <location>
        <begin position="587"/>
        <end position="607"/>
    </location>
</feature>
<evidence type="ECO:0000256" key="11">
    <source>
        <dbReference type="SAM" id="Phobius"/>
    </source>
</evidence>
<feature type="transmembrane region" description="Helical" evidence="11">
    <location>
        <begin position="558"/>
        <end position="581"/>
    </location>
</feature>
<comment type="caution">
    <text evidence="17">The sequence shown here is derived from an EMBL/GenBank/DDBJ whole genome shotgun (WGS) entry which is preliminary data.</text>
</comment>
<evidence type="ECO:0000259" key="12">
    <source>
        <dbReference type="Pfam" id="PF00361"/>
    </source>
</evidence>
<keyword evidence="5 9" id="KW-0812">Transmembrane</keyword>
<evidence type="ECO:0000256" key="3">
    <source>
        <dbReference type="ARBA" id="ARBA00022449"/>
    </source>
</evidence>
<keyword evidence="4" id="KW-1003">Cell membrane</keyword>
<feature type="domain" description="NADH-Ubiquinone oxidoreductase (complex I) chain 5 N-terminal" evidence="13">
    <location>
        <begin position="63"/>
        <end position="108"/>
    </location>
</feature>
<keyword evidence="3" id="KW-0050">Antiport</keyword>
<dbReference type="InterPro" id="IPR001516">
    <property type="entry name" value="Proton_antipo_N"/>
</dbReference>
<reference evidence="17 18" key="1">
    <citation type="submission" date="2020-08" db="EMBL/GenBank/DDBJ databases">
        <title>A Genomic Blueprint of the Chicken Gut Microbiome.</title>
        <authorList>
            <person name="Gilroy R."/>
            <person name="Ravi A."/>
            <person name="Getino M."/>
            <person name="Pursley I."/>
            <person name="Horton D.L."/>
            <person name="Alikhan N.-F."/>
            <person name="Baker D."/>
            <person name="Gharbi K."/>
            <person name="Hall N."/>
            <person name="Watson M."/>
            <person name="Adriaenssens E.M."/>
            <person name="Foster-Nyarko E."/>
            <person name="Jarju S."/>
            <person name="Secka A."/>
            <person name="Antonio M."/>
            <person name="Oren A."/>
            <person name="Chaudhuri R."/>
            <person name="La Ragione R.M."/>
            <person name="Hildebrand F."/>
            <person name="Pallen M.J."/>
        </authorList>
    </citation>
    <scope>NUCLEOTIDE SEQUENCE [LARGE SCALE GENOMIC DNA]</scope>
    <source>
        <strain evidence="17 18">Sa1BUA1</strain>
    </source>
</reference>
<dbReference type="PANTHER" id="PTHR43373">
    <property type="entry name" value="NA(+)/H(+) ANTIPORTER SUBUNIT"/>
    <property type="match status" value="1"/>
</dbReference>
<dbReference type="PANTHER" id="PTHR43373:SF1">
    <property type="entry name" value="NA(+)_H(+) ANTIPORTER SUBUNIT A"/>
    <property type="match status" value="1"/>
</dbReference>
<keyword evidence="8 11" id="KW-0472">Membrane</keyword>
<evidence type="ECO:0000256" key="10">
    <source>
        <dbReference type="SAM" id="MobiDB-lite"/>
    </source>
</evidence>
<keyword evidence="2" id="KW-0813">Transport</keyword>
<feature type="transmembrane region" description="Helical" evidence="11">
    <location>
        <begin position="406"/>
        <end position="426"/>
    </location>
</feature>
<feature type="domain" description="MrpA C-terminal/MbhD" evidence="15">
    <location>
        <begin position="599"/>
        <end position="662"/>
    </location>
</feature>
<evidence type="ECO:0000259" key="16">
    <source>
        <dbReference type="Pfam" id="PF20501"/>
    </source>
</evidence>
<feature type="transmembrane region" description="Helical" evidence="11">
    <location>
        <begin position="881"/>
        <end position="904"/>
    </location>
</feature>
<dbReference type="InterPro" id="IPR025383">
    <property type="entry name" value="MrpA_C/MbhD"/>
</dbReference>
<dbReference type="Pfam" id="PF00662">
    <property type="entry name" value="Proton_antipo_N"/>
    <property type="match status" value="1"/>
</dbReference>
<feature type="transmembrane region" description="Helical" evidence="11">
    <location>
        <begin position="267"/>
        <end position="287"/>
    </location>
</feature>
<dbReference type="EMBL" id="JACSPO010000002">
    <property type="protein sequence ID" value="MBD8062142.1"/>
    <property type="molecule type" value="Genomic_DNA"/>
</dbReference>
<dbReference type="RefSeq" id="WP_251839245.1">
    <property type="nucleotide sequence ID" value="NZ_JACSPO010000002.1"/>
</dbReference>
<feature type="transmembrane region" description="Helical" evidence="11">
    <location>
        <begin position="850"/>
        <end position="869"/>
    </location>
</feature>
<dbReference type="Pfam" id="PF20501">
    <property type="entry name" value="MbhE"/>
    <property type="match status" value="1"/>
</dbReference>
<evidence type="ECO:0000313" key="18">
    <source>
        <dbReference type="Proteomes" id="UP000661894"/>
    </source>
</evidence>
<feature type="transmembrane region" description="Helical" evidence="11">
    <location>
        <begin position="738"/>
        <end position="756"/>
    </location>
</feature>
<keyword evidence="7" id="KW-0406">Ion transport</keyword>
<feature type="transmembrane region" description="Helical" evidence="11">
    <location>
        <begin position="825"/>
        <end position="844"/>
    </location>
</feature>
<evidence type="ECO:0000256" key="8">
    <source>
        <dbReference type="ARBA" id="ARBA00023136"/>
    </source>
</evidence>
<feature type="domain" description="NADH:quinone oxidoreductase/Mrp antiporter transmembrane" evidence="12">
    <location>
        <begin position="127"/>
        <end position="412"/>
    </location>
</feature>
<evidence type="ECO:0000256" key="1">
    <source>
        <dbReference type="ARBA" id="ARBA00004651"/>
    </source>
</evidence>
<feature type="domain" description="MrpA C-terminal/MbhE" evidence="16">
    <location>
        <begin position="679"/>
        <end position="752"/>
    </location>
</feature>
<sequence length="1002" mass="105691">MLQLLILHLLVAVVAPACMRLWGRRFFLVLALVPASAAAWAAAHSPAVLRGDHPVVDVSWVPALDLHLSFRLDTLSWLMVLLVGGVGALVLVYCAAYFSATAQGLGRFAGVFVAFAGSMLGLVTTDNTLLLYVFWELTTITSFLLIGHYHDRQSSRRAAVQALVLTTFGGLAMLAGFIALGEVEGGSYSLSALVASPPGGAIVEVAVALVLLGAVTKSALLPFHFWLPSAMAAPTPVSAYLHAAAMVKAGVYLVARLAPGFADVPLWRWAVLLLGGGTLLLGGYRSLRQHDLKLLLAFGTVSQLGFIILLVGFGNRAAALAGLALLAAHAMFKASLFLVVGTIDWSVGTRDLRELTGLARRMPLTAASAALATASMVGLPVTLGYVAKEAALESMLHTEDGFGTAALVLIVLGSILTFAYGMRFMWGAFASKPGVELSSAQRTSRLIVTPAAVLAVAGVVVGFLPGGVERVLAPHADSYPGEPGHLTLWGGFGPALYLTLLVVAVGVVVFLWRAPVERFQGALWEFDGAAGVYRRIIRGTERFAADVTAVTQRGSLPAYLSTILTVTVVLAGGAAITYGVLPADVRLWDSGVQAAVAAVVALAALLAARARRRLKAVLLLGVSGYGIALLYEIHGAPDLALTQVLVETITLVVFILVLRRLPAYFSNRPLAASRWWRAALGAIVGLTAAGLTMVAAGSRIHVPVSVDFAEEAYEYGYGRNVVNVTLVDMRAWDTMGEISVLLAAATGVASLIFLRARAIKIDRATKLSDPRQARVWETPVPDRNVSLYRRMTERGEEAGTAGRGRQWLSAIPTLAPQRRSVIFEVGTRLVFHTMVIFSLYLLFAGHNQPGGGFAGGLIAGIALTVRYLAGGRYELGEALPVQAGWILGSGLFLSAGAGAIPLFFGGDVLQSALIEANLGPMGELKLVTTIFFDVGVYLVVVGLVLDILRTLGAEVDRQGEREGDVAPDVPFDSPEVTSDDAAPEAAPAGWVGNPRPTDGEPR</sequence>
<comment type="subcellular location">
    <subcellularLocation>
        <location evidence="1">Cell membrane</location>
        <topology evidence="1">Multi-pass membrane protein</topology>
    </subcellularLocation>
    <subcellularLocation>
        <location evidence="9">Membrane</location>
        <topology evidence="9">Multi-pass membrane protein</topology>
    </subcellularLocation>
</comment>
<evidence type="ECO:0000256" key="2">
    <source>
        <dbReference type="ARBA" id="ARBA00022448"/>
    </source>
</evidence>
<dbReference type="InterPro" id="IPR007182">
    <property type="entry name" value="MnhB"/>
</dbReference>
<keyword evidence="18" id="KW-1185">Reference proteome</keyword>
<dbReference type="InterPro" id="IPR001750">
    <property type="entry name" value="ND/Mrp_TM"/>
</dbReference>
<feature type="transmembrane region" description="Helical" evidence="11">
    <location>
        <begin position="446"/>
        <end position="468"/>
    </location>
</feature>
<feature type="transmembrane region" description="Helical" evidence="11">
    <location>
        <begin position="678"/>
        <end position="698"/>
    </location>
</feature>
<feature type="transmembrane region" description="Helical" evidence="11">
    <location>
        <begin position="201"/>
        <end position="225"/>
    </location>
</feature>
<feature type="transmembrane region" description="Helical" evidence="11">
    <location>
        <begin position="639"/>
        <end position="658"/>
    </location>
</feature>
<dbReference type="Pfam" id="PF04039">
    <property type="entry name" value="MnhB"/>
    <property type="match status" value="1"/>
</dbReference>
<dbReference type="PRINTS" id="PR01435">
    <property type="entry name" value="NPOXDRDTASE5"/>
</dbReference>
<feature type="transmembrane region" description="Helical" evidence="11">
    <location>
        <begin position="129"/>
        <end position="146"/>
    </location>
</feature>
<organism evidence="17 18">
    <name type="scientific">Oceanitalea stevensii</name>
    <dbReference type="NCBI Taxonomy" id="2763072"/>
    <lineage>
        <taxon>Bacteria</taxon>
        <taxon>Bacillati</taxon>
        <taxon>Actinomycetota</taxon>
        <taxon>Actinomycetes</taxon>
        <taxon>Micrococcales</taxon>
        <taxon>Bogoriellaceae</taxon>
        <taxon>Georgenia</taxon>
    </lineage>
</organism>
<feature type="transmembrane region" description="Helical" evidence="11">
    <location>
        <begin position="105"/>
        <end position="123"/>
    </location>
</feature>
<evidence type="ECO:0000259" key="15">
    <source>
        <dbReference type="Pfam" id="PF13244"/>
    </source>
</evidence>
<evidence type="ECO:0000256" key="5">
    <source>
        <dbReference type="ARBA" id="ARBA00022692"/>
    </source>
</evidence>
<proteinExistence type="predicted"/>
<dbReference type="Pfam" id="PF00361">
    <property type="entry name" value="Proton_antipo_M"/>
    <property type="match status" value="1"/>
</dbReference>
<feature type="domain" description="Na+/H+ antiporter MnhB subunit-related protein" evidence="14">
    <location>
        <begin position="822"/>
        <end position="945"/>
    </location>
</feature>
<protein>
    <submittedName>
        <fullName evidence="17">Na+/H+ antiporter subunit A</fullName>
    </submittedName>
</protein>
<feature type="transmembrane region" description="Helical" evidence="11">
    <location>
        <begin position="319"/>
        <end position="343"/>
    </location>
</feature>
<feature type="region of interest" description="Disordered" evidence="10">
    <location>
        <begin position="958"/>
        <end position="1002"/>
    </location>
</feature>
<evidence type="ECO:0000256" key="6">
    <source>
        <dbReference type="ARBA" id="ARBA00022989"/>
    </source>
</evidence>
<feature type="transmembrane region" description="Helical" evidence="11">
    <location>
        <begin position="488"/>
        <end position="512"/>
    </location>
</feature>
<dbReference type="NCBIfam" id="NF009284">
    <property type="entry name" value="PRK12644.1"/>
    <property type="match status" value="1"/>
</dbReference>
<feature type="transmembrane region" description="Helical" evidence="11">
    <location>
        <begin position="364"/>
        <end position="386"/>
    </location>
</feature>